<sequence>MKRFVYGALSSLVIVSAAIPAKAEVPAFAIAQSNSTIEKMFEQQRVLTNDLDTLMTQMKTIMAQMKALTSLPNAQSPTMADLYKQQQVMIAKLETTLARTRLDTLPPRSSTATVQEVHDQQVAMIAEIKAMMVEMKTMMEVYRGRVTNNRK</sequence>
<evidence type="ECO:0000313" key="2">
    <source>
        <dbReference type="EMBL" id="HGW93130.1"/>
    </source>
</evidence>
<feature type="signal peptide" evidence="1">
    <location>
        <begin position="1"/>
        <end position="23"/>
    </location>
</feature>
<dbReference type="EMBL" id="DSRD01000160">
    <property type="protein sequence ID" value="HGW93130.1"/>
    <property type="molecule type" value="Genomic_DNA"/>
</dbReference>
<accession>A0A832H5S6</accession>
<protein>
    <submittedName>
        <fullName evidence="2">Uncharacterized protein</fullName>
    </submittedName>
</protein>
<gene>
    <name evidence="2" type="ORF">ENR47_02425</name>
</gene>
<feature type="chain" id="PRO_5032670357" evidence="1">
    <location>
        <begin position="24"/>
        <end position="151"/>
    </location>
</feature>
<comment type="caution">
    <text evidence="2">The sequence shown here is derived from an EMBL/GenBank/DDBJ whole genome shotgun (WGS) entry which is preliminary data.</text>
</comment>
<evidence type="ECO:0000256" key="1">
    <source>
        <dbReference type="SAM" id="SignalP"/>
    </source>
</evidence>
<organism evidence="2">
    <name type="scientific">Oscillatoriales cyanobacterium SpSt-402</name>
    <dbReference type="NCBI Taxonomy" id="2282168"/>
    <lineage>
        <taxon>Bacteria</taxon>
        <taxon>Bacillati</taxon>
        <taxon>Cyanobacteriota</taxon>
        <taxon>Cyanophyceae</taxon>
        <taxon>Oscillatoriophycideae</taxon>
        <taxon>Oscillatoriales</taxon>
    </lineage>
</organism>
<name>A0A832H5S6_9CYAN</name>
<keyword evidence="1" id="KW-0732">Signal</keyword>
<proteinExistence type="predicted"/>
<reference evidence="2" key="1">
    <citation type="journal article" date="2020" name="mSystems">
        <title>Genome- and Community-Level Interaction Insights into Carbon Utilization and Element Cycling Functions of Hydrothermarchaeota in Hydrothermal Sediment.</title>
        <authorList>
            <person name="Zhou Z."/>
            <person name="Liu Y."/>
            <person name="Xu W."/>
            <person name="Pan J."/>
            <person name="Luo Z.H."/>
            <person name="Li M."/>
        </authorList>
    </citation>
    <scope>NUCLEOTIDE SEQUENCE [LARGE SCALE GENOMIC DNA]</scope>
    <source>
        <strain evidence="2">SpSt-402</strain>
    </source>
</reference>
<dbReference type="AlphaFoldDB" id="A0A832H5S6"/>